<protein>
    <recommendedName>
        <fullName evidence="5">Gag protein</fullName>
    </recommendedName>
</protein>
<feature type="compositionally biased region" description="Polar residues" evidence="2">
    <location>
        <begin position="167"/>
        <end position="182"/>
    </location>
</feature>
<feature type="region of interest" description="Disordered" evidence="2">
    <location>
        <begin position="158"/>
        <end position="231"/>
    </location>
</feature>
<name>A0AAV7BI98_ENGPU</name>
<keyword evidence="1" id="KW-0175">Coiled coil</keyword>
<keyword evidence="4" id="KW-1185">Reference proteome</keyword>
<dbReference type="Proteomes" id="UP000824782">
    <property type="component" value="Unassembled WGS sequence"/>
</dbReference>
<dbReference type="EMBL" id="WNYA01000005">
    <property type="protein sequence ID" value="KAG8572175.1"/>
    <property type="molecule type" value="Genomic_DNA"/>
</dbReference>
<gene>
    <name evidence="3" type="ORF">GDO81_011960</name>
</gene>
<evidence type="ECO:0000313" key="3">
    <source>
        <dbReference type="EMBL" id="KAG8572175.1"/>
    </source>
</evidence>
<comment type="caution">
    <text evidence="3">The sequence shown here is derived from an EMBL/GenBank/DDBJ whole genome shotgun (WGS) entry which is preliminary data.</text>
</comment>
<evidence type="ECO:0000256" key="1">
    <source>
        <dbReference type="SAM" id="Coils"/>
    </source>
</evidence>
<sequence length="270" mass="31060">MDPPAVSAKFPSNVLTVHRIKNMTDLFIQFEDLAKTELMHSLDIVYLELYLKLGKVPRGLSINIPSAFPNDTVFTKEWEQLLANCSKTLITRVINKITSLTDNLTAQIIKIGVELELYTDLPEYHNINVNLQKRLEKLEQEIIQRKAEKLANQSYQQYKKNKNNHNTVSTQKDTLVPLTQRSNNNNKNNQYPLTNNKNSGRTFFNSKNRTKKVQPNDRQPPGPYKPIESIHNDHLRPQKQRYEMSSTDPLLPTKCPPQSALSIGNSTFPY</sequence>
<organism evidence="3 4">
    <name type="scientific">Engystomops pustulosus</name>
    <name type="common">Tungara frog</name>
    <name type="synonym">Physalaemus pustulosus</name>
    <dbReference type="NCBI Taxonomy" id="76066"/>
    <lineage>
        <taxon>Eukaryota</taxon>
        <taxon>Metazoa</taxon>
        <taxon>Chordata</taxon>
        <taxon>Craniata</taxon>
        <taxon>Vertebrata</taxon>
        <taxon>Euteleostomi</taxon>
        <taxon>Amphibia</taxon>
        <taxon>Batrachia</taxon>
        <taxon>Anura</taxon>
        <taxon>Neobatrachia</taxon>
        <taxon>Hyloidea</taxon>
        <taxon>Leptodactylidae</taxon>
        <taxon>Leiuperinae</taxon>
        <taxon>Engystomops</taxon>
    </lineage>
</organism>
<evidence type="ECO:0008006" key="5">
    <source>
        <dbReference type="Google" id="ProtNLM"/>
    </source>
</evidence>
<reference evidence="3" key="1">
    <citation type="thesis" date="2020" institute="ProQuest LLC" country="789 East Eisenhower Parkway, Ann Arbor, MI, USA">
        <title>Comparative Genomics and Chromosome Evolution.</title>
        <authorList>
            <person name="Mudd A.B."/>
        </authorList>
    </citation>
    <scope>NUCLEOTIDE SEQUENCE</scope>
    <source>
        <strain evidence="3">237g6f4</strain>
        <tissue evidence="3">Blood</tissue>
    </source>
</reference>
<proteinExistence type="predicted"/>
<feature type="compositionally biased region" description="Low complexity" evidence="2">
    <location>
        <begin position="183"/>
        <end position="198"/>
    </location>
</feature>
<evidence type="ECO:0000256" key="2">
    <source>
        <dbReference type="SAM" id="MobiDB-lite"/>
    </source>
</evidence>
<evidence type="ECO:0000313" key="4">
    <source>
        <dbReference type="Proteomes" id="UP000824782"/>
    </source>
</evidence>
<feature type="coiled-coil region" evidence="1">
    <location>
        <begin position="121"/>
        <end position="148"/>
    </location>
</feature>
<dbReference type="AlphaFoldDB" id="A0AAV7BI98"/>
<accession>A0AAV7BI98</accession>